<dbReference type="AlphaFoldDB" id="A0A0N0IXG1"/>
<reference evidence="4 5" key="1">
    <citation type="journal article" date="2015" name="Genom Data">
        <title>Draft genome sequence of a multidrug-resistant Chryseobacterium indologenes isolate from Malaysia.</title>
        <authorList>
            <person name="Yu C.Y."/>
            <person name="Ang G.Y."/>
            <person name="Cheng H.J."/>
            <person name="Cheong Y.M."/>
            <person name="Yin W.F."/>
            <person name="Chan K.G."/>
        </authorList>
    </citation>
    <scope>NUCLEOTIDE SEQUENCE [LARGE SCALE GENOMIC DNA]</scope>
    <source>
        <strain evidence="4 5">CI_885</strain>
    </source>
</reference>
<dbReference type="RefSeq" id="WP_062696927.1">
    <property type="nucleotide sequence ID" value="NZ_LJOD01000002.1"/>
</dbReference>
<proteinExistence type="predicted"/>
<protein>
    <recommendedName>
        <fullName evidence="3">DUF4349 domain-containing protein</fullName>
    </recommendedName>
</protein>
<keyword evidence="2" id="KW-0812">Transmembrane</keyword>
<keyword evidence="2" id="KW-1133">Transmembrane helix</keyword>
<organism evidence="4 5">
    <name type="scientific">Chryseobacterium indologenes</name>
    <name type="common">Flavobacterium indologenes</name>
    <dbReference type="NCBI Taxonomy" id="253"/>
    <lineage>
        <taxon>Bacteria</taxon>
        <taxon>Pseudomonadati</taxon>
        <taxon>Bacteroidota</taxon>
        <taxon>Flavobacteriia</taxon>
        <taxon>Flavobacteriales</taxon>
        <taxon>Weeksellaceae</taxon>
        <taxon>Chryseobacterium group</taxon>
        <taxon>Chryseobacterium</taxon>
    </lineage>
</organism>
<feature type="transmembrane region" description="Helical" evidence="2">
    <location>
        <begin position="282"/>
        <end position="303"/>
    </location>
</feature>
<name>A0A0N0IXG1_CHRID</name>
<evidence type="ECO:0000256" key="1">
    <source>
        <dbReference type="SAM" id="Coils"/>
    </source>
</evidence>
<evidence type="ECO:0000256" key="2">
    <source>
        <dbReference type="SAM" id="Phobius"/>
    </source>
</evidence>
<dbReference type="Proteomes" id="UP000037953">
    <property type="component" value="Unassembled WGS sequence"/>
</dbReference>
<keyword evidence="1" id="KW-0175">Coiled coil</keyword>
<reference evidence="5" key="2">
    <citation type="submission" date="2015-09" db="EMBL/GenBank/DDBJ databases">
        <title>Draft genome sequence of a multidrug-resistant Chryseobacterium indologenes isolate from Malaysia.</title>
        <authorList>
            <person name="Yu C.Y."/>
            <person name="Ang G.Y."/>
            <person name="Chan K.-G."/>
        </authorList>
    </citation>
    <scope>NUCLEOTIDE SEQUENCE [LARGE SCALE GENOMIC DNA]</scope>
    <source>
        <strain evidence="5">CI_885</strain>
    </source>
</reference>
<keyword evidence="2" id="KW-0472">Membrane</keyword>
<evidence type="ECO:0000313" key="5">
    <source>
        <dbReference type="Proteomes" id="UP000037953"/>
    </source>
</evidence>
<gene>
    <name evidence="4" type="ORF">AOB46_04750</name>
</gene>
<comment type="caution">
    <text evidence="4">The sequence shown here is derived from an EMBL/GenBank/DDBJ whole genome shotgun (WGS) entry which is preliminary data.</text>
</comment>
<dbReference type="EMBL" id="LJOD01000002">
    <property type="protein sequence ID" value="KPE52194.1"/>
    <property type="molecule type" value="Genomic_DNA"/>
</dbReference>
<evidence type="ECO:0000313" key="4">
    <source>
        <dbReference type="EMBL" id="KPE52194.1"/>
    </source>
</evidence>
<dbReference type="InterPro" id="IPR025645">
    <property type="entry name" value="DUF4349"/>
</dbReference>
<feature type="coiled-coil region" evidence="1">
    <location>
        <begin position="56"/>
        <end position="90"/>
    </location>
</feature>
<evidence type="ECO:0000259" key="3">
    <source>
        <dbReference type="Pfam" id="PF14257"/>
    </source>
</evidence>
<dbReference type="Pfam" id="PF14257">
    <property type="entry name" value="DUF4349"/>
    <property type="match status" value="1"/>
</dbReference>
<feature type="domain" description="DUF4349" evidence="3">
    <location>
        <begin position="146"/>
        <end position="235"/>
    </location>
</feature>
<accession>A0A0N0IXG1</accession>
<sequence>MKKFILLAAISLTFITCKKGETTQAQIENAVHSADSTASAITETANSISSEAGKIMDSANVRIKDFDNTKEDIQQKIESTAKAVDSLSDKIASVKLTSKTEKKDSTEKKPEKVVVNVPAPKVIKETKIVYKDKPNNDSYEHTVKNKLVKSGELSIAADNTETIKDVIKEETVKNNGFVKSEALSYVATEYSDRPSSDEANEKSYYMEIKVPIRNFDSLMDDLSSVGTVESKNIQTTGDHYADNTICTIAVTLTDKAYGEEAETFGGKSMAAISSGWNVITSIFLFLLPLWPLFLIAGIGYYFYKKRNKNIPDNNSH</sequence>
<dbReference type="OrthoDB" id="1274319at2"/>
<dbReference type="PATRIC" id="fig|253.9.peg.2249"/>